<gene>
    <name evidence="1" type="ORF">Ahy_B02g058974</name>
</gene>
<name>A0A445AFU9_ARAHY</name>
<dbReference type="AlphaFoldDB" id="A0A445AFU9"/>
<proteinExistence type="predicted"/>
<evidence type="ECO:0000313" key="2">
    <source>
        <dbReference type="Proteomes" id="UP000289738"/>
    </source>
</evidence>
<dbReference type="Proteomes" id="UP000289738">
    <property type="component" value="Chromosome B02"/>
</dbReference>
<accession>A0A445AFU9</accession>
<comment type="caution">
    <text evidence="1">The sequence shown here is derived from an EMBL/GenBank/DDBJ whole genome shotgun (WGS) entry which is preliminary data.</text>
</comment>
<evidence type="ECO:0000313" key="1">
    <source>
        <dbReference type="EMBL" id="RYR25290.1"/>
    </source>
</evidence>
<dbReference type="InterPro" id="IPR004252">
    <property type="entry name" value="Probable_transposase_24"/>
</dbReference>
<organism evidence="1 2">
    <name type="scientific">Arachis hypogaea</name>
    <name type="common">Peanut</name>
    <dbReference type="NCBI Taxonomy" id="3818"/>
    <lineage>
        <taxon>Eukaryota</taxon>
        <taxon>Viridiplantae</taxon>
        <taxon>Streptophyta</taxon>
        <taxon>Embryophyta</taxon>
        <taxon>Tracheophyta</taxon>
        <taxon>Spermatophyta</taxon>
        <taxon>Magnoliopsida</taxon>
        <taxon>eudicotyledons</taxon>
        <taxon>Gunneridae</taxon>
        <taxon>Pentapetalae</taxon>
        <taxon>rosids</taxon>
        <taxon>fabids</taxon>
        <taxon>Fabales</taxon>
        <taxon>Fabaceae</taxon>
        <taxon>Papilionoideae</taxon>
        <taxon>50 kb inversion clade</taxon>
        <taxon>dalbergioids sensu lato</taxon>
        <taxon>Dalbergieae</taxon>
        <taxon>Pterocarpus clade</taxon>
        <taxon>Arachis</taxon>
    </lineage>
</organism>
<dbReference type="EMBL" id="SDMP01000012">
    <property type="protein sequence ID" value="RYR25290.1"/>
    <property type="molecule type" value="Genomic_DNA"/>
</dbReference>
<protein>
    <submittedName>
        <fullName evidence="1">Uncharacterized protein</fullName>
    </submittedName>
</protein>
<dbReference type="Pfam" id="PF03004">
    <property type="entry name" value="Transposase_24"/>
    <property type="match status" value="1"/>
</dbReference>
<reference evidence="1 2" key="1">
    <citation type="submission" date="2019-01" db="EMBL/GenBank/DDBJ databases">
        <title>Sequencing of cultivated peanut Arachis hypogaea provides insights into genome evolution and oil improvement.</title>
        <authorList>
            <person name="Chen X."/>
        </authorList>
    </citation>
    <scope>NUCLEOTIDE SEQUENCE [LARGE SCALE GENOMIC DNA]</scope>
    <source>
        <strain evidence="2">cv. Fuhuasheng</strain>
        <tissue evidence="1">Leaves</tissue>
    </source>
</reference>
<keyword evidence="2" id="KW-1185">Reference proteome</keyword>
<sequence length="198" mass="22549">MDAKHNFMIRKIYDHQTAKHFQQMMSNIRPAVKKDLEAYFTHDEEFKHHCLTNVANRASPRSSKYTGGSATFMKTKSRLFKLLDREATLVETFKYTHTLKVNNERFAEEQSAAHYEDYMHRLEVVTQKSQPPSRNDDASSETSVVDPDRIWLGSFSASGLLSFALATSSVSASATSSANPQEVIDLMEEVQKLTQELH</sequence>